<feature type="domain" description="Endonuclease/exonuclease/phosphatase" evidence="2">
    <location>
        <begin position="30"/>
        <end position="383"/>
    </location>
</feature>
<dbReference type="GO" id="GO:0004519">
    <property type="term" value="F:endonuclease activity"/>
    <property type="evidence" value="ECO:0007669"/>
    <property type="project" value="UniProtKB-KW"/>
</dbReference>
<reference evidence="4" key="1">
    <citation type="journal article" date="2019" name="Int. J. Syst. Evol. Microbiol.">
        <title>The Global Catalogue of Microorganisms (GCM) 10K type strain sequencing project: providing services to taxonomists for standard genome sequencing and annotation.</title>
        <authorList>
            <consortium name="The Broad Institute Genomics Platform"/>
            <consortium name="The Broad Institute Genome Sequencing Center for Infectious Disease"/>
            <person name="Wu L."/>
            <person name="Ma J."/>
        </authorList>
    </citation>
    <scope>NUCLEOTIDE SEQUENCE [LARGE SCALE GENOMIC DNA]</scope>
    <source>
        <strain evidence="4">CGMCC 1.7003</strain>
    </source>
</reference>
<dbReference type="InterPro" id="IPR005135">
    <property type="entry name" value="Endo/exonuclease/phosphatase"/>
</dbReference>
<feature type="signal peptide" evidence="1">
    <location>
        <begin position="1"/>
        <end position="23"/>
    </location>
</feature>
<dbReference type="InterPro" id="IPR036691">
    <property type="entry name" value="Endo/exonu/phosph_ase_sf"/>
</dbReference>
<accession>A0ABQ3L3M2</accession>
<keyword evidence="4" id="KW-1185">Reference proteome</keyword>
<dbReference type="Pfam" id="PF03372">
    <property type="entry name" value="Exo_endo_phos"/>
    <property type="match status" value="1"/>
</dbReference>
<organism evidence="3 4">
    <name type="scientific">Alishewanella longhuensis</name>
    <dbReference type="NCBI Taxonomy" id="1091037"/>
    <lineage>
        <taxon>Bacteria</taxon>
        <taxon>Pseudomonadati</taxon>
        <taxon>Pseudomonadota</taxon>
        <taxon>Gammaproteobacteria</taxon>
        <taxon>Alteromonadales</taxon>
        <taxon>Alteromonadaceae</taxon>
        <taxon>Alishewanella</taxon>
    </lineage>
</organism>
<keyword evidence="3" id="KW-0378">Hydrolase</keyword>
<evidence type="ECO:0000256" key="1">
    <source>
        <dbReference type="SAM" id="SignalP"/>
    </source>
</evidence>
<keyword evidence="1" id="KW-0732">Signal</keyword>
<feature type="chain" id="PRO_5046377574" evidence="1">
    <location>
        <begin position="24"/>
        <end position="395"/>
    </location>
</feature>
<dbReference type="EMBL" id="BNAO01000013">
    <property type="protein sequence ID" value="GHG78030.1"/>
    <property type="molecule type" value="Genomic_DNA"/>
</dbReference>
<keyword evidence="3" id="KW-0540">Nuclease</keyword>
<evidence type="ECO:0000259" key="2">
    <source>
        <dbReference type="Pfam" id="PF03372"/>
    </source>
</evidence>
<dbReference type="SUPFAM" id="SSF56219">
    <property type="entry name" value="DNase I-like"/>
    <property type="match status" value="1"/>
</dbReference>
<name>A0ABQ3L3M2_9ALTE</name>
<evidence type="ECO:0000313" key="3">
    <source>
        <dbReference type="EMBL" id="GHG78030.1"/>
    </source>
</evidence>
<comment type="caution">
    <text evidence="3">The sequence shown here is derived from an EMBL/GenBank/DDBJ whole genome shotgun (WGS) entry which is preliminary data.</text>
</comment>
<evidence type="ECO:0000313" key="4">
    <source>
        <dbReference type="Proteomes" id="UP000659697"/>
    </source>
</evidence>
<dbReference type="Gene3D" id="3.60.10.10">
    <property type="entry name" value="Endonuclease/exonuclease/phosphatase"/>
    <property type="match status" value="1"/>
</dbReference>
<gene>
    <name evidence="3" type="ORF">GCM10010919_34100</name>
</gene>
<dbReference type="Proteomes" id="UP000659697">
    <property type="component" value="Unassembled WGS sequence"/>
</dbReference>
<sequence length="395" mass="43630">MSKLFLSTLVATLLIVIVPTAMAQTQLKVATFNVSMEAENYLPRGERGSSQVLIDILANGEHPQVKNIAAIIQQVRPDILLLNEFDYIEDPKLGIAAFIKNYLNKAQAGSEAIDYPFYYYSTVNTGQPSPYDLDNDGNASGVGADAWGYGFYPGQYGMVLLSKYPIDTAKVRTFQHFKWRDMPGFMPTKKADGSPWYSKDAWAKFPLSSKSHWDIPINIHGKTLHMLASHPTPPVFDGEENRNGIRNHDEIRLWADYLTPQKAAYICDDNGNKGGLAENARFILLGDQNASADNEGNALNSGIGMLYNHPRINNSMPPASLGGAEHTPDNPKAAFHTAEWRMRADYVLPSKAGLQLKDSGVFWPVKADPLYPLVGSRGASSDHRLVWVTVELSAD</sequence>
<protein>
    <submittedName>
        <fullName evidence="3">Endonuclease</fullName>
    </submittedName>
</protein>
<dbReference type="RefSeq" id="WP_373297901.1">
    <property type="nucleotide sequence ID" value="NZ_BNAO01000013.1"/>
</dbReference>
<proteinExistence type="predicted"/>
<keyword evidence="3" id="KW-0255">Endonuclease</keyword>